<gene>
    <name evidence="3" type="ORF">nbrc107696_29930</name>
</gene>
<reference evidence="4" key="1">
    <citation type="submission" date="2019-06" db="EMBL/GenBank/DDBJ databases">
        <title>Gordonia isolated from sludge of a wastewater treatment plant.</title>
        <authorList>
            <person name="Tamura T."/>
            <person name="Aoyama K."/>
            <person name="Kang Y."/>
            <person name="Saito S."/>
            <person name="Akiyama N."/>
            <person name="Yazawa K."/>
            <person name="Gonoi T."/>
            <person name="Mikami Y."/>
        </authorList>
    </citation>
    <scope>NUCLEOTIDE SEQUENCE [LARGE SCALE GENOMIC DNA]</scope>
    <source>
        <strain evidence="4">NBRC 107696</strain>
    </source>
</reference>
<feature type="transmembrane region" description="Helical" evidence="1">
    <location>
        <begin position="55"/>
        <end position="79"/>
    </location>
</feature>
<evidence type="ECO:0000313" key="3">
    <source>
        <dbReference type="EMBL" id="GEE02547.1"/>
    </source>
</evidence>
<evidence type="ECO:0000256" key="1">
    <source>
        <dbReference type="SAM" id="Phobius"/>
    </source>
</evidence>
<feature type="domain" description="Pyrrolo-quinoline quinone repeat" evidence="2">
    <location>
        <begin position="227"/>
        <end position="314"/>
    </location>
</feature>
<proteinExistence type="predicted"/>
<organism evidence="3 4">
    <name type="scientific">Gordonia spumicola</name>
    <dbReference type="NCBI Taxonomy" id="589161"/>
    <lineage>
        <taxon>Bacteria</taxon>
        <taxon>Bacillati</taxon>
        <taxon>Actinomycetota</taxon>
        <taxon>Actinomycetes</taxon>
        <taxon>Mycobacteriales</taxon>
        <taxon>Gordoniaceae</taxon>
        <taxon>Gordonia</taxon>
    </lineage>
</organism>
<feature type="transmembrane region" description="Helical" evidence="1">
    <location>
        <begin position="133"/>
        <end position="152"/>
    </location>
</feature>
<feature type="transmembrane region" description="Helical" evidence="1">
    <location>
        <begin position="22"/>
        <end position="43"/>
    </location>
</feature>
<dbReference type="InterPro" id="IPR002372">
    <property type="entry name" value="PQQ_rpt_dom"/>
</dbReference>
<feature type="transmembrane region" description="Helical" evidence="1">
    <location>
        <begin position="99"/>
        <end position="121"/>
    </location>
</feature>
<sequence length="549" mass="56747">MHVTSESDERTRNPLMNAAPKTYAAGLAAAVAGTALSIAAIVGRGPTSAISGVDHTLLVIAAVSLVAMAGSAAGVWWTVRGTAVDGGRAADRRADTVGVAAQFAAWLGVAALGIVAVQIGSKRDVIVLVDENAATVCTFLGAACALTVLACLSAASRRTRRGRVETTVGRGRVVGTVIAATTVIATAAATLVASELSHVVHGPDRIEAVDVPPVPSDLGVPGERSLIIEEGRTTPTSVGPGFMMATDRTVTAYDGLTGRIRWFFDGSAISTGDISTSVLAEADGDVVVVSGDLLTVGLDGNTGRLLWRSADTGGSGWSPMVEVRNPRTRQLTATVDLSCSPPNSVTVSYVVWMSCLRAGDLMLVERSSGVERSVSLPDASHARVAEIEVVGRDVLAVEYWSEPDPNLSSPPRRFVIVDAVRGEVIDDFETTATIASISEHGVMVLHDADLRGLSFRDTATKRTVVPTQAGLALGTAGAWVGERYAVGGSDGEIRLVDPSTGTVGVRHDICSRSGYGEGYVSGITPVPGAVLVQCRVTSPQSATETVAVR</sequence>
<dbReference type="SUPFAM" id="SSF50998">
    <property type="entry name" value="Quinoprotein alcohol dehydrogenase-like"/>
    <property type="match status" value="1"/>
</dbReference>
<accession>A0A7I9VB15</accession>
<dbReference type="AlphaFoldDB" id="A0A7I9VB15"/>
<name>A0A7I9VB15_9ACTN</name>
<keyword evidence="4" id="KW-1185">Reference proteome</keyword>
<dbReference type="EMBL" id="BJOV01000005">
    <property type="protein sequence ID" value="GEE02547.1"/>
    <property type="molecule type" value="Genomic_DNA"/>
</dbReference>
<keyword evidence="1" id="KW-0812">Transmembrane</keyword>
<dbReference type="OrthoDB" id="4638025at2"/>
<dbReference type="Proteomes" id="UP000444960">
    <property type="component" value="Unassembled WGS sequence"/>
</dbReference>
<keyword evidence="1" id="KW-0472">Membrane</keyword>
<evidence type="ECO:0000313" key="4">
    <source>
        <dbReference type="Proteomes" id="UP000444960"/>
    </source>
</evidence>
<evidence type="ECO:0000259" key="2">
    <source>
        <dbReference type="Pfam" id="PF13360"/>
    </source>
</evidence>
<dbReference type="InterPro" id="IPR015943">
    <property type="entry name" value="WD40/YVTN_repeat-like_dom_sf"/>
</dbReference>
<protein>
    <recommendedName>
        <fullName evidence="2">Pyrrolo-quinoline quinone repeat domain-containing protein</fullName>
    </recommendedName>
</protein>
<keyword evidence="1" id="KW-1133">Transmembrane helix</keyword>
<dbReference type="RefSeq" id="WP_161896214.1">
    <property type="nucleotide sequence ID" value="NZ_BJOV01000005.1"/>
</dbReference>
<comment type="caution">
    <text evidence="3">The sequence shown here is derived from an EMBL/GenBank/DDBJ whole genome shotgun (WGS) entry which is preliminary data.</text>
</comment>
<dbReference type="Gene3D" id="2.130.10.10">
    <property type="entry name" value="YVTN repeat-like/Quinoprotein amine dehydrogenase"/>
    <property type="match status" value="1"/>
</dbReference>
<dbReference type="InterPro" id="IPR011047">
    <property type="entry name" value="Quinoprotein_ADH-like_sf"/>
</dbReference>
<feature type="transmembrane region" description="Helical" evidence="1">
    <location>
        <begin position="173"/>
        <end position="193"/>
    </location>
</feature>
<dbReference type="Pfam" id="PF13360">
    <property type="entry name" value="PQQ_2"/>
    <property type="match status" value="1"/>
</dbReference>